<accession>A0AAV3QSE8</accession>
<reference evidence="1 2" key="1">
    <citation type="submission" date="2024-01" db="EMBL/GenBank/DDBJ databases">
        <title>The complete chloroplast genome sequence of Lithospermum erythrorhizon: insights into the phylogenetic relationship among Boraginaceae species and the maternal lineages of purple gromwells.</title>
        <authorList>
            <person name="Okada T."/>
            <person name="Watanabe K."/>
        </authorList>
    </citation>
    <scope>NUCLEOTIDE SEQUENCE [LARGE SCALE GENOMIC DNA]</scope>
</reference>
<gene>
    <name evidence="1" type="ORF">LIER_40217</name>
</gene>
<name>A0AAV3QSE8_LITER</name>
<comment type="caution">
    <text evidence="1">The sequence shown here is derived from an EMBL/GenBank/DDBJ whole genome shotgun (WGS) entry which is preliminary data.</text>
</comment>
<dbReference type="EMBL" id="BAABME010022777">
    <property type="protein sequence ID" value="GAA0166583.1"/>
    <property type="molecule type" value="Genomic_DNA"/>
</dbReference>
<organism evidence="1 2">
    <name type="scientific">Lithospermum erythrorhizon</name>
    <name type="common">Purple gromwell</name>
    <name type="synonym">Lithospermum officinale var. erythrorhizon</name>
    <dbReference type="NCBI Taxonomy" id="34254"/>
    <lineage>
        <taxon>Eukaryota</taxon>
        <taxon>Viridiplantae</taxon>
        <taxon>Streptophyta</taxon>
        <taxon>Embryophyta</taxon>
        <taxon>Tracheophyta</taxon>
        <taxon>Spermatophyta</taxon>
        <taxon>Magnoliopsida</taxon>
        <taxon>eudicotyledons</taxon>
        <taxon>Gunneridae</taxon>
        <taxon>Pentapetalae</taxon>
        <taxon>asterids</taxon>
        <taxon>lamiids</taxon>
        <taxon>Boraginales</taxon>
        <taxon>Boraginaceae</taxon>
        <taxon>Boraginoideae</taxon>
        <taxon>Lithospermeae</taxon>
        <taxon>Lithospermum</taxon>
    </lineage>
</organism>
<sequence>MMKSIVLNTPVAHLITLLQEGSSPKDSTCATYTTERSFSIIKEEEAGELQLAHDYDNKKEVKAELEPE</sequence>
<evidence type="ECO:0000313" key="1">
    <source>
        <dbReference type="EMBL" id="GAA0166583.1"/>
    </source>
</evidence>
<keyword evidence="2" id="KW-1185">Reference proteome</keyword>
<proteinExistence type="predicted"/>
<dbReference type="AlphaFoldDB" id="A0AAV3QSE8"/>
<evidence type="ECO:0000313" key="2">
    <source>
        <dbReference type="Proteomes" id="UP001454036"/>
    </source>
</evidence>
<dbReference type="Proteomes" id="UP001454036">
    <property type="component" value="Unassembled WGS sequence"/>
</dbReference>
<protein>
    <submittedName>
        <fullName evidence="1">Uncharacterized protein</fullName>
    </submittedName>
</protein>